<reference evidence="2" key="1">
    <citation type="journal article" date="2023" name="Mol. Phylogenet. Evol.">
        <title>Genome-scale phylogeny and comparative genomics of the fungal order Sordariales.</title>
        <authorList>
            <person name="Hensen N."/>
            <person name="Bonometti L."/>
            <person name="Westerberg I."/>
            <person name="Brannstrom I.O."/>
            <person name="Guillou S."/>
            <person name="Cros-Aarteil S."/>
            <person name="Calhoun S."/>
            <person name="Haridas S."/>
            <person name="Kuo A."/>
            <person name="Mondo S."/>
            <person name="Pangilinan J."/>
            <person name="Riley R."/>
            <person name="LaButti K."/>
            <person name="Andreopoulos B."/>
            <person name="Lipzen A."/>
            <person name="Chen C."/>
            <person name="Yan M."/>
            <person name="Daum C."/>
            <person name="Ng V."/>
            <person name="Clum A."/>
            <person name="Steindorff A."/>
            <person name="Ohm R.A."/>
            <person name="Martin F."/>
            <person name="Silar P."/>
            <person name="Natvig D.O."/>
            <person name="Lalanne C."/>
            <person name="Gautier V."/>
            <person name="Ament-Velasquez S.L."/>
            <person name="Kruys A."/>
            <person name="Hutchinson M.I."/>
            <person name="Powell A.J."/>
            <person name="Barry K."/>
            <person name="Miller A.N."/>
            <person name="Grigoriev I.V."/>
            <person name="Debuchy R."/>
            <person name="Gladieux P."/>
            <person name="Hiltunen Thoren M."/>
            <person name="Johannesson H."/>
        </authorList>
    </citation>
    <scope>NUCLEOTIDE SEQUENCE</scope>
    <source>
        <strain evidence="2">PSN293</strain>
    </source>
</reference>
<evidence type="ECO:0008006" key="4">
    <source>
        <dbReference type="Google" id="ProtNLM"/>
    </source>
</evidence>
<sequence length="302" mass="33294">MPPPLNPAILVAYATSTGTTREIAERIASTLEKTTSWRVDCKSVSDLPSLHKQFHIPKTPVATPPAEPATPALRPAAEGEEDHTIHANPLSAVITNPPEPQVEYKAVVIGSAIHTGQWIHSGRNFVAQNKDFLGGRCCAPAHHHATKGGGLINSLAHHHHEESPPAENKQQQQQQSQVFLPPKVFAFSVGMPGPAQDALNSEQASVETYLRKALGKRPIYPLVDGGEKEKEEEEVLERHVLFRGMWSPRQIEILAPRIVTKVLKWCIPKDSKFMKEDDERDWEGIERWVLGAEAAAKENTGV</sequence>
<dbReference type="SUPFAM" id="SSF52218">
    <property type="entry name" value="Flavoproteins"/>
    <property type="match status" value="1"/>
</dbReference>
<dbReference type="InterPro" id="IPR029039">
    <property type="entry name" value="Flavoprotein-like_sf"/>
</dbReference>
<evidence type="ECO:0000256" key="1">
    <source>
        <dbReference type="SAM" id="MobiDB-lite"/>
    </source>
</evidence>
<comment type="caution">
    <text evidence="2">The sequence shown here is derived from an EMBL/GenBank/DDBJ whole genome shotgun (WGS) entry which is preliminary data.</text>
</comment>
<evidence type="ECO:0000313" key="2">
    <source>
        <dbReference type="EMBL" id="KAK4214537.1"/>
    </source>
</evidence>
<name>A0AAN7B920_9PEZI</name>
<keyword evidence="3" id="KW-1185">Reference proteome</keyword>
<dbReference type="EMBL" id="MU858092">
    <property type="protein sequence ID" value="KAK4214537.1"/>
    <property type="molecule type" value="Genomic_DNA"/>
</dbReference>
<protein>
    <recommendedName>
        <fullName evidence="4">Flavodoxin-like domain-containing protein</fullName>
    </recommendedName>
</protein>
<organism evidence="2 3">
    <name type="scientific">Rhypophila decipiens</name>
    <dbReference type="NCBI Taxonomy" id="261697"/>
    <lineage>
        <taxon>Eukaryota</taxon>
        <taxon>Fungi</taxon>
        <taxon>Dikarya</taxon>
        <taxon>Ascomycota</taxon>
        <taxon>Pezizomycotina</taxon>
        <taxon>Sordariomycetes</taxon>
        <taxon>Sordariomycetidae</taxon>
        <taxon>Sordariales</taxon>
        <taxon>Naviculisporaceae</taxon>
        <taxon>Rhypophila</taxon>
    </lineage>
</organism>
<dbReference type="Gene3D" id="3.40.50.360">
    <property type="match status" value="1"/>
</dbReference>
<reference evidence="2" key="2">
    <citation type="submission" date="2023-05" db="EMBL/GenBank/DDBJ databases">
        <authorList>
            <consortium name="Lawrence Berkeley National Laboratory"/>
            <person name="Steindorff A."/>
            <person name="Hensen N."/>
            <person name="Bonometti L."/>
            <person name="Westerberg I."/>
            <person name="Brannstrom I.O."/>
            <person name="Guillou S."/>
            <person name="Cros-Aarteil S."/>
            <person name="Calhoun S."/>
            <person name="Haridas S."/>
            <person name="Kuo A."/>
            <person name="Mondo S."/>
            <person name="Pangilinan J."/>
            <person name="Riley R."/>
            <person name="Labutti K."/>
            <person name="Andreopoulos B."/>
            <person name="Lipzen A."/>
            <person name="Chen C."/>
            <person name="Yanf M."/>
            <person name="Daum C."/>
            <person name="Ng V."/>
            <person name="Clum A."/>
            <person name="Ohm R."/>
            <person name="Martin F."/>
            <person name="Silar P."/>
            <person name="Natvig D."/>
            <person name="Lalanne C."/>
            <person name="Gautier V."/>
            <person name="Ament-Velasquez S.L."/>
            <person name="Kruys A."/>
            <person name="Hutchinson M.I."/>
            <person name="Powell A.J."/>
            <person name="Barry K."/>
            <person name="Miller A.N."/>
            <person name="Grigoriev I.V."/>
            <person name="Debuchy R."/>
            <person name="Gladieux P."/>
            <person name="Thoren M.H."/>
            <person name="Johannesson H."/>
        </authorList>
    </citation>
    <scope>NUCLEOTIDE SEQUENCE</scope>
    <source>
        <strain evidence="2">PSN293</strain>
    </source>
</reference>
<dbReference type="Proteomes" id="UP001301769">
    <property type="component" value="Unassembled WGS sequence"/>
</dbReference>
<proteinExistence type="predicted"/>
<feature type="region of interest" description="Disordered" evidence="1">
    <location>
        <begin position="57"/>
        <end position="81"/>
    </location>
</feature>
<accession>A0AAN7B920</accession>
<gene>
    <name evidence="2" type="ORF">QBC37DRAFT_148575</name>
</gene>
<dbReference type="AlphaFoldDB" id="A0AAN7B920"/>
<evidence type="ECO:0000313" key="3">
    <source>
        <dbReference type="Proteomes" id="UP001301769"/>
    </source>
</evidence>